<protein>
    <recommendedName>
        <fullName evidence="1">DUF6456 domain-containing protein</fullName>
    </recommendedName>
</protein>
<feature type="domain" description="DUF6456" evidence="1">
    <location>
        <begin position="45"/>
        <end position="175"/>
    </location>
</feature>
<comment type="caution">
    <text evidence="2">The sequence shown here is derived from an EMBL/GenBank/DDBJ whole genome shotgun (WGS) entry which is preliminary data.</text>
</comment>
<dbReference type="EMBL" id="LWDL01000031">
    <property type="protein sequence ID" value="OQW49789.1"/>
    <property type="molecule type" value="Genomic_DNA"/>
</dbReference>
<organism evidence="2 3">
    <name type="scientific">Candidatus Raskinella chloraquaticus</name>
    <dbReference type="NCBI Taxonomy" id="1951219"/>
    <lineage>
        <taxon>Bacteria</taxon>
        <taxon>Pseudomonadati</taxon>
        <taxon>Pseudomonadota</taxon>
        <taxon>Alphaproteobacteria</taxon>
        <taxon>Hyphomicrobiales</taxon>
        <taxon>Phreatobacteraceae</taxon>
        <taxon>Candidatus Raskinella</taxon>
    </lineage>
</organism>
<dbReference type="STRING" id="1827387.A4S15_03125"/>
<reference evidence="2 3" key="1">
    <citation type="journal article" date="2017" name="Water Res.">
        <title>Comammox in drinking water systems.</title>
        <authorList>
            <person name="Wang Y."/>
            <person name="Ma L."/>
            <person name="Mao Y."/>
            <person name="Jiang X."/>
            <person name="Xia Y."/>
            <person name="Yu K."/>
            <person name="Li B."/>
            <person name="Zhang T."/>
        </authorList>
    </citation>
    <scope>NUCLEOTIDE SEQUENCE [LARGE SCALE GENOMIC DNA]</scope>
    <source>
        <strain evidence="2">SG_bin8</strain>
    </source>
</reference>
<dbReference type="AlphaFoldDB" id="A0A1W9HQR6"/>
<evidence type="ECO:0000313" key="3">
    <source>
        <dbReference type="Proteomes" id="UP000192872"/>
    </source>
</evidence>
<evidence type="ECO:0000259" key="1">
    <source>
        <dbReference type="Pfam" id="PF20057"/>
    </source>
</evidence>
<dbReference type="Pfam" id="PF20057">
    <property type="entry name" value="DUF6456"/>
    <property type="match status" value="1"/>
</dbReference>
<name>A0A1W9HQR6_9HYPH</name>
<gene>
    <name evidence="2" type="ORF">A4S15_03125</name>
</gene>
<evidence type="ECO:0000313" key="2">
    <source>
        <dbReference type="EMBL" id="OQW49789.1"/>
    </source>
</evidence>
<proteinExistence type="predicted"/>
<dbReference type="InterPro" id="IPR045599">
    <property type="entry name" value="DUF6456"/>
</dbReference>
<sequence>MTTVGAAWLARHEQSDLGFRAQHGEMRREAVEDENRVTHRLWRDAAESPLSWLRSRRNKDGSPLIDDMQFAAGEKLRADVTRGQLMARTTANWDASVASGRRGADAGAFTDATIAARERSNRALAAVGPELSGILLDICCFLKPMETVERERSWPARSGRIVLGLALTRLADHYGMRMVPATTAGGRIKAWRDRASHPH</sequence>
<accession>A0A1W9HQR6</accession>
<dbReference type="Proteomes" id="UP000192872">
    <property type="component" value="Unassembled WGS sequence"/>
</dbReference>